<keyword evidence="3" id="KW-1185">Reference proteome</keyword>
<dbReference type="HOGENOM" id="CLU_2608590_0_0_1"/>
<name>B4IFJ3_DROSE</name>
<dbReference type="Proteomes" id="UP000001292">
    <property type="component" value="Unassembled WGS sequence"/>
</dbReference>
<feature type="transmembrane region" description="Helical" evidence="1">
    <location>
        <begin position="57"/>
        <end position="74"/>
    </location>
</feature>
<organism evidence="3">
    <name type="scientific">Drosophila sechellia</name>
    <name type="common">Fruit fly</name>
    <dbReference type="NCBI Taxonomy" id="7238"/>
    <lineage>
        <taxon>Eukaryota</taxon>
        <taxon>Metazoa</taxon>
        <taxon>Ecdysozoa</taxon>
        <taxon>Arthropoda</taxon>
        <taxon>Hexapoda</taxon>
        <taxon>Insecta</taxon>
        <taxon>Pterygota</taxon>
        <taxon>Neoptera</taxon>
        <taxon>Endopterygota</taxon>
        <taxon>Diptera</taxon>
        <taxon>Brachycera</taxon>
        <taxon>Muscomorpha</taxon>
        <taxon>Ephydroidea</taxon>
        <taxon>Drosophilidae</taxon>
        <taxon>Drosophila</taxon>
        <taxon>Sophophora</taxon>
    </lineage>
</organism>
<keyword evidence="1" id="KW-1133">Transmembrane helix</keyword>
<reference evidence="2 3" key="1">
    <citation type="journal article" date="2007" name="Nature">
        <title>Evolution of genes and genomes on the Drosophila phylogeny.</title>
        <authorList>
            <consortium name="Drosophila 12 Genomes Consortium"/>
            <person name="Clark A.G."/>
            <person name="Eisen M.B."/>
            <person name="Smith D.R."/>
            <person name="Bergman C.M."/>
            <person name="Oliver B."/>
            <person name="Markow T.A."/>
            <person name="Kaufman T.C."/>
            <person name="Kellis M."/>
            <person name="Gelbart W."/>
            <person name="Iyer V.N."/>
            <person name="Pollard D.A."/>
            <person name="Sackton T.B."/>
            <person name="Larracuente A.M."/>
            <person name="Singh N.D."/>
            <person name="Abad J.P."/>
            <person name="Abt D.N."/>
            <person name="Adryan B."/>
            <person name="Aguade M."/>
            <person name="Akashi H."/>
            <person name="Anderson W.W."/>
            <person name="Aquadro C.F."/>
            <person name="Ardell D.H."/>
            <person name="Arguello R."/>
            <person name="Artieri C.G."/>
            <person name="Barbash D.A."/>
            <person name="Barker D."/>
            <person name="Barsanti P."/>
            <person name="Batterham P."/>
            <person name="Batzoglou S."/>
            <person name="Begun D."/>
            <person name="Bhutkar A."/>
            <person name="Blanco E."/>
            <person name="Bosak S.A."/>
            <person name="Bradley R.K."/>
            <person name="Brand A.D."/>
            <person name="Brent M.R."/>
            <person name="Brooks A.N."/>
            <person name="Brown R.H."/>
            <person name="Butlin R.K."/>
            <person name="Caggese C."/>
            <person name="Calvi B.R."/>
            <person name="Bernardo de Carvalho A."/>
            <person name="Caspi A."/>
            <person name="Castrezana S."/>
            <person name="Celniker S.E."/>
            <person name="Chang J.L."/>
            <person name="Chapple C."/>
            <person name="Chatterji S."/>
            <person name="Chinwalla A."/>
            <person name="Civetta A."/>
            <person name="Clifton S.W."/>
            <person name="Comeron J.M."/>
            <person name="Costello J.C."/>
            <person name="Coyne J.A."/>
            <person name="Daub J."/>
            <person name="David R.G."/>
            <person name="Delcher A.L."/>
            <person name="Delehaunty K."/>
            <person name="Do C.B."/>
            <person name="Ebling H."/>
            <person name="Edwards K."/>
            <person name="Eickbush T."/>
            <person name="Evans J.D."/>
            <person name="Filipski A."/>
            <person name="Findeiss S."/>
            <person name="Freyhult E."/>
            <person name="Fulton L."/>
            <person name="Fulton R."/>
            <person name="Garcia A.C."/>
            <person name="Gardiner A."/>
            <person name="Garfield D.A."/>
            <person name="Garvin B.E."/>
            <person name="Gibson G."/>
            <person name="Gilbert D."/>
            <person name="Gnerre S."/>
            <person name="Godfrey J."/>
            <person name="Good R."/>
            <person name="Gotea V."/>
            <person name="Gravely B."/>
            <person name="Greenberg A.J."/>
            <person name="Griffiths-Jones S."/>
            <person name="Gross S."/>
            <person name="Guigo R."/>
            <person name="Gustafson E.A."/>
            <person name="Haerty W."/>
            <person name="Hahn M.W."/>
            <person name="Halligan D.L."/>
            <person name="Halpern A.L."/>
            <person name="Halter G.M."/>
            <person name="Han M.V."/>
            <person name="Heger A."/>
            <person name="Hillier L."/>
            <person name="Hinrichs A.S."/>
            <person name="Holmes I."/>
            <person name="Hoskins R.A."/>
            <person name="Hubisz M.J."/>
            <person name="Hultmark D."/>
            <person name="Huntley M.A."/>
            <person name="Jaffe D.B."/>
            <person name="Jagadeeshan S."/>
            <person name="Jeck W.R."/>
            <person name="Johnson J."/>
            <person name="Jones C.D."/>
            <person name="Jordan W.C."/>
            <person name="Karpen G.H."/>
            <person name="Kataoka E."/>
            <person name="Keightley P.D."/>
            <person name="Kheradpour P."/>
            <person name="Kirkness E.F."/>
            <person name="Koerich L.B."/>
            <person name="Kristiansen K."/>
            <person name="Kudrna D."/>
            <person name="Kulathinal R.J."/>
            <person name="Kumar S."/>
            <person name="Kwok R."/>
            <person name="Lander E."/>
            <person name="Langley C.H."/>
            <person name="Lapoint R."/>
            <person name="Lazzaro B.P."/>
            <person name="Lee S.J."/>
            <person name="Levesque L."/>
            <person name="Li R."/>
            <person name="Lin C.F."/>
            <person name="Lin M.F."/>
            <person name="Lindblad-Toh K."/>
            <person name="Llopart A."/>
            <person name="Long M."/>
            <person name="Low L."/>
            <person name="Lozovsky E."/>
            <person name="Lu J."/>
            <person name="Luo M."/>
            <person name="Machado C.A."/>
            <person name="Makalowski W."/>
            <person name="Marzo M."/>
            <person name="Matsuda M."/>
            <person name="Matzkin L."/>
            <person name="McAllister B."/>
            <person name="McBride C.S."/>
            <person name="McKernan B."/>
            <person name="McKernan K."/>
            <person name="Mendez-Lago M."/>
            <person name="Minx P."/>
            <person name="Mollenhauer M.U."/>
            <person name="Montooth K."/>
            <person name="Mount S.M."/>
            <person name="Mu X."/>
            <person name="Myers E."/>
            <person name="Negre B."/>
            <person name="Newfeld S."/>
            <person name="Nielsen R."/>
            <person name="Noor M.A."/>
            <person name="O'Grady P."/>
            <person name="Pachter L."/>
            <person name="Papaceit M."/>
            <person name="Parisi M.J."/>
            <person name="Parisi M."/>
            <person name="Parts L."/>
            <person name="Pedersen J.S."/>
            <person name="Pesole G."/>
            <person name="Phillippy A.M."/>
            <person name="Ponting C.P."/>
            <person name="Pop M."/>
            <person name="Porcelli D."/>
            <person name="Powell J.R."/>
            <person name="Prohaska S."/>
            <person name="Pruitt K."/>
            <person name="Puig M."/>
            <person name="Quesneville H."/>
            <person name="Ram K.R."/>
            <person name="Rand D."/>
            <person name="Rasmussen M.D."/>
            <person name="Reed L.K."/>
            <person name="Reenan R."/>
            <person name="Reily A."/>
            <person name="Remington K.A."/>
            <person name="Rieger T.T."/>
            <person name="Ritchie M.G."/>
            <person name="Robin C."/>
            <person name="Rogers Y.H."/>
            <person name="Rohde C."/>
            <person name="Rozas J."/>
            <person name="Rubenfield M.J."/>
            <person name="Ruiz A."/>
            <person name="Russo S."/>
            <person name="Salzberg S.L."/>
            <person name="Sanchez-Gracia A."/>
            <person name="Saranga D.J."/>
            <person name="Sato H."/>
            <person name="Schaeffer S.W."/>
            <person name="Schatz M.C."/>
            <person name="Schlenke T."/>
            <person name="Schwartz R."/>
            <person name="Segarra C."/>
            <person name="Singh R.S."/>
            <person name="Sirot L."/>
            <person name="Sirota M."/>
            <person name="Sisneros N.B."/>
            <person name="Smith C.D."/>
            <person name="Smith T.F."/>
            <person name="Spieth J."/>
            <person name="Stage D.E."/>
            <person name="Stark A."/>
            <person name="Stephan W."/>
            <person name="Strausberg R.L."/>
            <person name="Strempel S."/>
            <person name="Sturgill D."/>
            <person name="Sutton G."/>
            <person name="Sutton G.G."/>
            <person name="Tao W."/>
            <person name="Teichmann S."/>
            <person name="Tobari Y.N."/>
            <person name="Tomimura Y."/>
            <person name="Tsolas J.M."/>
            <person name="Valente V.L."/>
            <person name="Venter E."/>
            <person name="Venter J.C."/>
            <person name="Vicario S."/>
            <person name="Vieira F.G."/>
            <person name="Vilella A.J."/>
            <person name="Villasante A."/>
            <person name="Walenz B."/>
            <person name="Wang J."/>
            <person name="Wasserman M."/>
            <person name="Watts T."/>
            <person name="Wilson D."/>
            <person name="Wilson R.K."/>
            <person name="Wing R.A."/>
            <person name="Wolfner M.F."/>
            <person name="Wong A."/>
            <person name="Wong G.K."/>
            <person name="Wu C.I."/>
            <person name="Wu G."/>
            <person name="Yamamoto D."/>
            <person name="Yang H.P."/>
            <person name="Yang S.P."/>
            <person name="Yorke J.A."/>
            <person name="Yoshida K."/>
            <person name="Zdobnov E."/>
            <person name="Zhang P."/>
            <person name="Zhang Y."/>
            <person name="Zimin A.V."/>
            <person name="Baldwin J."/>
            <person name="Abdouelleil A."/>
            <person name="Abdulkadir J."/>
            <person name="Abebe A."/>
            <person name="Abera B."/>
            <person name="Abreu J."/>
            <person name="Acer S.C."/>
            <person name="Aftuck L."/>
            <person name="Alexander A."/>
            <person name="An P."/>
            <person name="Anderson E."/>
            <person name="Anderson S."/>
            <person name="Arachi H."/>
            <person name="Azer M."/>
            <person name="Bachantsang P."/>
            <person name="Barry A."/>
            <person name="Bayul T."/>
            <person name="Berlin A."/>
            <person name="Bessette D."/>
            <person name="Bloom T."/>
            <person name="Blye J."/>
            <person name="Boguslavskiy L."/>
            <person name="Bonnet C."/>
            <person name="Boukhgalter B."/>
            <person name="Bourzgui I."/>
            <person name="Brown A."/>
            <person name="Cahill P."/>
            <person name="Channer S."/>
            <person name="Cheshatsang Y."/>
            <person name="Chuda L."/>
            <person name="Citroen M."/>
            <person name="Collymore A."/>
            <person name="Cooke P."/>
            <person name="Costello M."/>
            <person name="D'Aco K."/>
            <person name="Daza R."/>
            <person name="De Haan G."/>
            <person name="DeGray S."/>
            <person name="DeMaso C."/>
            <person name="Dhargay N."/>
            <person name="Dooley K."/>
            <person name="Dooley E."/>
            <person name="Doricent M."/>
            <person name="Dorje P."/>
            <person name="Dorjee K."/>
            <person name="Dupes A."/>
            <person name="Elong R."/>
            <person name="Falk J."/>
            <person name="Farina A."/>
            <person name="Faro S."/>
            <person name="Ferguson D."/>
            <person name="Fisher S."/>
            <person name="Foley C.D."/>
            <person name="Franke A."/>
            <person name="Friedrich D."/>
            <person name="Gadbois L."/>
            <person name="Gearin G."/>
            <person name="Gearin C.R."/>
            <person name="Giannoukos G."/>
            <person name="Goode T."/>
            <person name="Graham J."/>
            <person name="Grandbois E."/>
            <person name="Grewal S."/>
            <person name="Gyaltsen K."/>
            <person name="Hafez N."/>
            <person name="Hagos B."/>
            <person name="Hall J."/>
            <person name="Henson C."/>
            <person name="Hollinger A."/>
            <person name="Honan T."/>
            <person name="Huard M.D."/>
            <person name="Hughes L."/>
            <person name="Hurhula B."/>
            <person name="Husby M.E."/>
            <person name="Kamat A."/>
            <person name="Kanga B."/>
            <person name="Kashin S."/>
            <person name="Khazanovich D."/>
            <person name="Kisner P."/>
            <person name="Lance K."/>
            <person name="Lara M."/>
            <person name="Lee W."/>
            <person name="Lennon N."/>
            <person name="Letendre F."/>
            <person name="LeVine R."/>
            <person name="Lipovsky A."/>
            <person name="Liu X."/>
            <person name="Liu J."/>
            <person name="Liu S."/>
            <person name="Lokyitsang T."/>
            <person name="Lokyitsang Y."/>
            <person name="Lubonja R."/>
            <person name="Lui A."/>
            <person name="MacDonald P."/>
            <person name="Magnisalis V."/>
            <person name="Maru K."/>
            <person name="Matthews C."/>
            <person name="McCusker W."/>
            <person name="McDonough S."/>
            <person name="Mehta T."/>
            <person name="Meldrim J."/>
            <person name="Meneus L."/>
            <person name="Mihai O."/>
            <person name="Mihalev A."/>
            <person name="Mihova T."/>
            <person name="Mittelman R."/>
            <person name="Mlenga V."/>
            <person name="Montmayeur A."/>
            <person name="Mulrain L."/>
            <person name="Navidi A."/>
            <person name="Naylor J."/>
            <person name="Negash T."/>
            <person name="Nguyen T."/>
            <person name="Nguyen N."/>
            <person name="Nicol R."/>
            <person name="Norbu C."/>
            <person name="Norbu N."/>
            <person name="Novod N."/>
            <person name="O'Neill B."/>
            <person name="Osman S."/>
            <person name="Markiewicz E."/>
            <person name="Oyono O.L."/>
            <person name="Patti C."/>
            <person name="Phunkhang P."/>
            <person name="Pierre F."/>
            <person name="Priest M."/>
            <person name="Raghuraman S."/>
            <person name="Rege F."/>
            <person name="Reyes R."/>
            <person name="Rise C."/>
            <person name="Rogov P."/>
            <person name="Ross K."/>
            <person name="Ryan E."/>
            <person name="Settipalli S."/>
            <person name="Shea T."/>
            <person name="Sherpa N."/>
            <person name="Shi L."/>
            <person name="Shih D."/>
            <person name="Sparrow T."/>
            <person name="Spaulding J."/>
            <person name="Stalker J."/>
            <person name="Stange-Thomann N."/>
            <person name="Stavropoulos S."/>
            <person name="Stone C."/>
            <person name="Strader C."/>
            <person name="Tesfaye S."/>
            <person name="Thomson T."/>
            <person name="Thoulutsang Y."/>
            <person name="Thoulutsang D."/>
            <person name="Topham K."/>
            <person name="Topping I."/>
            <person name="Tsamla T."/>
            <person name="Vassiliev H."/>
            <person name="Vo A."/>
            <person name="Wangchuk T."/>
            <person name="Wangdi T."/>
            <person name="Weiand M."/>
            <person name="Wilkinson J."/>
            <person name="Wilson A."/>
            <person name="Yadav S."/>
            <person name="Young G."/>
            <person name="Yu Q."/>
            <person name="Zembek L."/>
            <person name="Zhong D."/>
            <person name="Zimmer A."/>
            <person name="Zwirko Z."/>
            <person name="Jaffe D.B."/>
            <person name="Alvarez P."/>
            <person name="Brockman W."/>
            <person name="Butler J."/>
            <person name="Chin C."/>
            <person name="Gnerre S."/>
            <person name="Grabherr M."/>
            <person name="Kleber M."/>
            <person name="Mauceli E."/>
            <person name="MacCallum I."/>
        </authorList>
    </citation>
    <scope>NUCLEOTIDE SEQUENCE [LARGE SCALE GENOMIC DNA]</scope>
    <source>
        <strain evidence="3">Rob3c / Tucson 14021-0248.25</strain>
    </source>
</reference>
<protein>
    <submittedName>
        <fullName evidence="2">GM23286</fullName>
    </submittedName>
</protein>
<sequence length="79" mass="8698">MEKNNNELSAENAQILANGHAHPNANGVVHPKKKAVAPAANGWRQVLWNTWDAFADVAWFIICCIGYILQASLLSQEIN</sequence>
<evidence type="ECO:0000256" key="1">
    <source>
        <dbReference type="SAM" id="Phobius"/>
    </source>
</evidence>
<dbReference type="STRING" id="7238.B4IFJ3"/>
<gene>
    <name evidence="2" type="primary">Dsec\GM23286</name>
    <name evidence="2" type="ORF">Dsec_GM23286</name>
</gene>
<accession>B4IFJ3</accession>
<dbReference type="AlphaFoldDB" id="B4IFJ3"/>
<dbReference type="OMA" id="GVVHHHE"/>
<evidence type="ECO:0000313" key="3">
    <source>
        <dbReference type="Proteomes" id="UP000001292"/>
    </source>
</evidence>
<keyword evidence="1" id="KW-0812">Transmembrane</keyword>
<proteinExistence type="predicted"/>
<evidence type="ECO:0000313" key="2">
    <source>
        <dbReference type="EMBL" id="EDW46415.1"/>
    </source>
</evidence>
<dbReference type="EMBL" id="CH480833">
    <property type="protein sequence ID" value="EDW46415.1"/>
    <property type="molecule type" value="Genomic_DNA"/>
</dbReference>
<keyword evidence="1" id="KW-0472">Membrane</keyword>